<evidence type="ECO:0000313" key="3">
    <source>
        <dbReference type="EMBL" id="CAL1154717.1"/>
    </source>
</evidence>
<reference evidence="2" key="1">
    <citation type="submission" date="2022-10" db="EMBL/GenBank/DDBJ databases">
        <authorList>
            <person name="Chen Y."/>
            <person name="Dougan E. K."/>
            <person name="Chan C."/>
            <person name="Rhodes N."/>
            <person name="Thang M."/>
        </authorList>
    </citation>
    <scope>NUCLEOTIDE SEQUENCE</scope>
</reference>
<sequence>MESRQWILTWLLIIFHPLEAAKEEDLSTSLSEGQWFHAERHMEELDQYLREYSGVQDLSCLDVFGYSGTIAKCWRQKGWSAEQYDIGLNHRSNDLLSKRGFLQLCRLGMRLIAGGMVVAGPPCAMNIFLSTSVHRRHELGPEGDVENFRVRMSNLLAHNFAVWLELLNRYRKVWFIIEQPCSSYLFKMNCMLALAAVACCTKITTWMAFFQHDMLKPTHLMGNLPGIKGLTRVMRKADREKFKKRFELRQAKRKSPRTYVVKGVKGQSKKTVQGGKHLCLSANYTPAFARAIFKIWVQSLQDL</sequence>
<feature type="chain" id="PRO_5043270995" evidence="1">
    <location>
        <begin position="21"/>
        <end position="303"/>
    </location>
</feature>
<dbReference type="AlphaFoldDB" id="A0A9P1CZ71"/>
<proteinExistence type="predicted"/>
<keyword evidence="1" id="KW-0732">Signal</keyword>
<evidence type="ECO:0000256" key="1">
    <source>
        <dbReference type="SAM" id="SignalP"/>
    </source>
</evidence>
<name>A0A9P1CZ71_9DINO</name>
<reference evidence="3" key="2">
    <citation type="submission" date="2024-04" db="EMBL/GenBank/DDBJ databases">
        <authorList>
            <person name="Chen Y."/>
            <person name="Shah S."/>
            <person name="Dougan E. K."/>
            <person name="Thang M."/>
            <person name="Chan C."/>
        </authorList>
    </citation>
    <scope>NUCLEOTIDE SEQUENCE [LARGE SCALE GENOMIC DNA]</scope>
</reference>
<keyword evidence="5" id="KW-1185">Reference proteome</keyword>
<organism evidence="2">
    <name type="scientific">Cladocopium goreaui</name>
    <dbReference type="NCBI Taxonomy" id="2562237"/>
    <lineage>
        <taxon>Eukaryota</taxon>
        <taxon>Sar</taxon>
        <taxon>Alveolata</taxon>
        <taxon>Dinophyceae</taxon>
        <taxon>Suessiales</taxon>
        <taxon>Symbiodiniaceae</taxon>
        <taxon>Cladocopium</taxon>
    </lineage>
</organism>
<evidence type="ECO:0000313" key="4">
    <source>
        <dbReference type="EMBL" id="CAL4788654.1"/>
    </source>
</evidence>
<evidence type="ECO:0000313" key="5">
    <source>
        <dbReference type="Proteomes" id="UP001152797"/>
    </source>
</evidence>
<feature type="signal peptide" evidence="1">
    <location>
        <begin position="1"/>
        <end position="20"/>
    </location>
</feature>
<dbReference type="EMBL" id="CAMXCT020002914">
    <property type="protein sequence ID" value="CAL1154717.1"/>
    <property type="molecule type" value="Genomic_DNA"/>
</dbReference>
<dbReference type="EMBL" id="CAMXCT010002914">
    <property type="protein sequence ID" value="CAI4001342.1"/>
    <property type="molecule type" value="Genomic_DNA"/>
</dbReference>
<accession>A0A9P1CZ71</accession>
<dbReference type="OrthoDB" id="435688at2759"/>
<dbReference type="Proteomes" id="UP001152797">
    <property type="component" value="Unassembled WGS sequence"/>
</dbReference>
<comment type="caution">
    <text evidence="2">The sequence shown here is derived from an EMBL/GenBank/DDBJ whole genome shotgun (WGS) entry which is preliminary data.</text>
</comment>
<dbReference type="EMBL" id="CAMXCT030002914">
    <property type="protein sequence ID" value="CAL4788654.1"/>
    <property type="molecule type" value="Genomic_DNA"/>
</dbReference>
<evidence type="ECO:0000313" key="2">
    <source>
        <dbReference type="EMBL" id="CAI4001342.1"/>
    </source>
</evidence>
<protein>
    <submittedName>
        <fullName evidence="4">Rhamnose biosynthetic enzyme 1</fullName>
    </submittedName>
</protein>
<gene>
    <name evidence="2" type="ORF">C1SCF055_LOCUS27396</name>
</gene>